<evidence type="ECO:0000313" key="5">
    <source>
        <dbReference type="Proteomes" id="UP001347796"/>
    </source>
</evidence>
<protein>
    <recommendedName>
        <fullName evidence="2">Small ribosomal subunit protein bS6m</fullName>
    </recommendedName>
    <alternativeName>
        <fullName evidence="3">28S ribosomal protein S6, mitochondrial</fullName>
    </alternativeName>
</protein>
<dbReference type="SUPFAM" id="SSF54995">
    <property type="entry name" value="Ribosomal protein S6"/>
    <property type="match status" value="1"/>
</dbReference>
<dbReference type="EMBL" id="JAZGQO010000015">
    <property type="protein sequence ID" value="KAK6168852.1"/>
    <property type="molecule type" value="Genomic_DNA"/>
</dbReference>
<comment type="caution">
    <text evidence="4">The sequence shown here is derived from an EMBL/GenBank/DDBJ whole genome shotgun (WGS) entry which is preliminary data.</text>
</comment>
<dbReference type="GO" id="GO:0005763">
    <property type="term" value="C:mitochondrial small ribosomal subunit"/>
    <property type="evidence" value="ECO:0007669"/>
    <property type="project" value="TreeGrafter"/>
</dbReference>
<dbReference type="PANTHER" id="PTHR21011">
    <property type="entry name" value="MITOCHONDRIAL 28S RIBOSOMAL PROTEIN S6"/>
    <property type="match status" value="1"/>
</dbReference>
<dbReference type="GO" id="GO:0070181">
    <property type="term" value="F:small ribosomal subunit rRNA binding"/>
    <property type="evidence" value="ECO:0007669"/>
    <property type="project" value="TreeGrafter"/>
</dbReference>
<name>A0AAN8G1Y7_PATCE</name>
<sequence length="145" mass="16853">MPRYELTLIINMLERAALTNTLKRTCTAIMGNGGVIRNMENLGRKTLPYKISKHGNQHTEANYFLLDVDISTNVIPDLRAYLHRDIDIVRPGILQKDLKFVRPCLEGECNFGELPNPDHERRVWKRKTLKKVNYTKADKTRLNYV</sequence>
<dbReference type="PANTHER" id="PTHR21011:SF1">
    <property type="entry name" value="SMALL RIBOSOMAL SUBUNIT PROTEIN BS6M"/>
    <property type="match status" value="1"/>
</dbReference>
<evidence type="ECO:0000256" key="2">
    <source>
        <dbReference type="ARBA" id="ARBA00035170"/>
    </source>
</evidence>
<gene>
    <name evidence="4" type="ORF">SNE40_020024</name>
</gene>
<dbReference type="GO" id="GO:0003735">
    <property type="term" value="F:structural constituent of ribosome"/>
    <property type="evidence" value="ECO:0007669"/>
    <property type="project" value="InterPro"/>
</dbReference>
<accession>A0AAN8G1Y7</accession>
<evidence type="ECO:0000256" key="1">
    <source>
        <dbReference type="ARBA" id="ARBA00009512"/>
    </source>
</evidence>
<dbReference type="AlphaFoldDB" id="A0AAN8G1Y7"/>
<dbReference type="InterPro" id="IPR000529">
    <property type="entry name" value="Ribosomal_bS6"/>
</dbReference>
<dbReference type="InterPro" id="IPR014717">
    <property type="entry name" value="Transl_elong_EF1B/ribsomal_bS6"/>
</dbReference>
<evidence type="ECO:0000313" key="4">
    <source>
        <dbReference type="EMBL" id="KAK6168852.1"/>
    </source>
</evidence>
<proteinExistence type="inferred from homology"/>
<dbReference type="GO" id="GO:0006412">
    <property type="term" value="P:translation"/>
    <property type="evidence" value="ECO:0007669"/>
    <property type="project" value="InterPro"/>
</dbReference>
<comment type="similarity">
    <text evidence="1">Belongs to the bacterial ribosomal protein bS6 family.</text>
</comment>
<organism evidence="4 5">
    <name type="scientific">Patella caerulea</name>
    <name type="common">Rayed Mediterranean limpet</name>
    <dbReference type="NCBI Taxonomy" id="87958"/>
    <lineage>
        <taxon>Eukaryota</taxon>
        <taxon>Metazoa</taxon>
        <taxon>Spiralia</taxon>
        <taxon>Lophotrochozoa</taxon>
        <taxon>Mollusca</taxon>
        <taxon>Gastropoda</taxon>
        <taxon>Patellogastropoda</taxon>
        <taxon>Patelloidea</taxon>
        <taxon>Patellidae</taxon>
        <taxon>Patella</taxon>
    </lineage>
</organism>
<dbReference type="Pfam" id="PF01250">
    <property type="entry name" value="Ribosomal_S6"/>
    <property type="match status" value="1"/>
</dbReference>
<evidence type="ECO:0000256" key="3">
    <source>
        <dbReference type="ARBA" id="ARBA00035365"/>
    </source>
</evidence>
<dbReference type="CDD" id="cd15465">
    <property type="entry name" value="bS6_mito"/>
    <property type="match status" value="1"/>
</dbReference>
<dbReference type="Gene3D" id="3.30.70.60">
    <property type="match status" value="1"/>
</dbReference>
<reference evidence="4 5" key="1">
    <citation type="submission" date="2024-01" db="EMBL/GenBank/DDBJ databases">
        <title>The genome of the rayed Mediterranean limpet Patella caerulea (Linnaeus, 1758).</title>
        <authorList>
            <person name="Anh-Thu Weber A."/>
            <person name="Halstead-Nussloch G."/>
        </authorList>
    </citation>
    <scope>NUCLEOTIDE SEQUENCE [LARGE SCALE GENOMIC DNA]</scope>
    <source>
        <strain evidence="4">AATW-2023a</strain>
        <tissue evidence="4">Whole specimen</tissue>
    </source>
</reference>
<dbReference type="InterPro" id="IPR035980">
    <property type="entry name" value="Ribosomal_bS6_sf"/>
</dbReference>
<dbReference type="Proteomes" id="UP001347796">
    <property type="component" value="Unassembled WGS sequence"/>
</dbReference>
<keyword evidence="5" id="KW-1185">Reference proteome</keyword>